<feature type="transmembrane region" description="Helical" evidence="1">
    <location>
        <begin position="314"/>
        <end position="335"/>
    </location>
</feature>
<sequence length="340" mass="38243">MLFWNESKKILFQPVVIGFVVFCILLNGTFTLLAYNDYQFDRNINSVNIFTDFQADNIAQDYIQKYDVTGKKADNIIKKYEKLQKVIDQKAEKGDALAFYFGTQTPYVHSTLFGLIFMIIIAEVCLIGLFLGIFSTTFEKISGTESVVYASNIGRKIIWKKLNAVWIGTLLTSVVVVGMSLTIFFLQFDFSGVWSDYVSSGFNYAVGEFGKPFITWNSLTVVQYLWATIALTIGLAICFALIGFTAGIFVRNSYAAFLISVIILCGLFVVKYLFPIGSTVRAMLGMTPVWLWKTSREWFTDGGADIIWKYYETIGLSASFLSLSLLILIGAKVFAKKEIL</sequence>
<gene>
    <name evidence="3" type="ORF">G4D64_08420</name>
    <name evidence="2" type="ORF">H1Z61_09020</name>
</gene>
<dbReference type="Proteomes" id="UP000570010">
    <property type="component" value="Unassembled WGS sequence"/>
</dbReference>
<evidence type="ECO:0000313" key="4">
    <source>
        <dbReference type="Proteomes" id="UP000472971"/>
    </source>
</evidence>
<keyword evidence="1" id="KW-0812">Transmembrane</keyword>
<comment type="caution">
    <text evidence="3">The sequence shown here is derived from an EMBL/GenBank/DDBJ whole genome shotgun (WGS) entry which is preliminary data.</text>
</comment>
<keyword evidence="1" id="KW-1133">Transmembrane helix</keyword>
<feature type="transmembrane region" description="Helical" evidence="1">
    <location>
        <begin position="221"/>
        <end position="242"/>
    </location>
</feature>
<evidence type="ECO:0000313" key="2">
    <source>
        <dbReference type="EMBL" id="MBA4537280.1"/>
    </source>
</evidence>
<protein>
    <submittedName>
        <fullName evidence="3">Uncharacterized protein</fullName>
    </submittedName>
</protein>
<keyword evidence="1" id="KW-0472">Membrane</keyword>
<dbReference type="EMBL" id="JACEIO010000018">
    <property type="protein sequence ID" value="MBA4537280.1"/>
    <property type="molecule type" value="Genomic_DNA"/>
</dbReference>
<organism evidence="3 4">
    <name type="scientific">Bacillus aquiflavi</name>
    <dbReference type="NCBI Taxonomy" id="2672567"/>
    <lineage>
        <taxon>Bacteria</taxon>
        <taxon>Bacillati</taxon>
        <taxon>Bacillota</taxon>
        <taxon>Bacilli</taxon>
        <taxon>Bacillales</taxon>
        <taxon>Bacillaceae</taxon>
        <taxon>Bacillus</taxon>
    </lineage>
</organism>
<dbReference type="EMBL" id="JAAIWN010000016">
    <property type="protein sequence ID" value="NEY81537.1"/>
    <property type="molecule type" value="Genomic_DNA"/>
</dbReference>
<evidence type="ECO:0000313" key="5">
    <source>
        <dbReference type="Proteomes" id="UP000570010"/>
    </source>
</evidence>
<name>A0A6B3VZ58_9BACI</name>
<evidence type="ECO:0000256" key="1">
    <source>
        <dbReference type="SAM" id="Phobius"/>
    </source>
</evidence>
<keyword evidence="4" id="KW-1185">Reference proteome</keyword>
<reference evidence="2 5" key="2">
    <citation type="submission" date="2020-07" db="EMBL/GenBank/DDBJ databases">
        <authorList>
            <person name="Feng H."/>
        </authorList>
    </citation>
    <scope>NUCLEOTIDE SEQUENCE [LARGE SCALE GENOMIC DNA]</scope>
    <source>
        <strain evidence="2">S-12</strain>
        <strain evidence="5">s-12</strain>
    </source>
</reference>
<dbReference type="AlphaFoldDB" id="A0A6B3VZ58"/>
<feature type="transmembrane region" description="Helical" evidence="1">
    <location>
        <begin position="164"/>
        <end position="186"/>
    </location>
</feature>
<evidence type="ECO:0000313" key="3">
    <source>
        <dbReference type="EMBL" id="NEY81537.1"/>
    </source>
</evidence>
<dbReference type="RefSeq" id="WP_163241927.1">
    <property type="nucleotide sequence ID" value="NZ_CP082780.1"/>
</dbReference>
<reference evidence="3 4" key="1">
    <citation type="submission" date="2020-02" db="EMBL/GenBank/DDBJ databases">
        <title>Bacillus aquiflavi sp. nov., isolated from yellow water of strong flavor Chinese baijiu in Yibin region of China.</title>
        <authorList>
            <person name="Xie J."/>
        </authorList>
    </citation>
    <scope>NUCLEOTIDE SEQUENCE [LARGE SCALE GENOMIC DNA]</scope>
    <source>
        <strain evidence="3 4">3H-10</strain>
    </source>
</reference>
<feature type="transmembrane region" description="Helical" evidence="1">
    <location>
        <begin position="254"/>
        <end position="274"/>
    </location>
</feature>
<accession>A0A6B3VZ58</accession>
<proteinExistence type="predicted"/>
<feature type="transmembrane region" description="Helical" evidence="1">
    <location>
        <begin position="112"/>
        <end position="134"/>
    </location>
</feature>
<dbReference type="Proteomes" id="UP000472971">
    <property type="component" value="Unassembled WGS sequence"/>
</dbReference>
<feature type="transmembrane region" description="Helical" evidence="1">
    <location>
        <begin position="12"/>
        <end position="35"/>
    </location>
</feature>